<sequence length="603" mass="68626">MDIRKPKTNRLFKDPIKQLKNMHTLRDLAKSLEASQDVGEKSSMCLRWNDLPNELLIHIFQYLPHGDLQQVRLVCRRWHDLAQLPEFKEKNKIVVNNENKFLLLESLNVDSDLAQRLSFDTLELHGLELADDVQLLLKYLGKKVRKLRLYKSPVFASLNDNLPALEELIVTHIPTVQSDNTFSLNLSNFPKFKALDIACSNVTTYVKTHMILNLTREVSVKMGKLCIEVNRDHEDLLIYTLQCHAQTLRHLEIILRSTPIMIVKWKQVFAALENLETLKITGVSCYMWLKHVFECLPKEAPLRHLDLSGGLQVDDPLLKLIVNKWPQSLETMELMFCSCLTDEGVKSLGSLRGSLKTLNISHCSKISSQGLLQGLVQETNPILTTLVLNDITDTATDNMCLVMQRLPNLCYLSLESCRDAVTDVTLENIFRHQTKLQHLFLDDCMRISDEGLLGFGSHPAPIHRLKGLQTLSLRGCRNLSNRALAKGLKFPELRKLVLGYCHKISSMGIEELVENCPSLEDLTISSCLMIDDDAMLHIAQGLPRLRRLNVSNCINLTGKSIDYVVELCRSLKELSMCGIDSLEIQEVQDKFLQMKPQICEVNL</sequence>
<dbReference type="InterPro" id="IPR036047">
    <property type="entry name" value="F-box-like_dom_sf"/>
</dbReference>
<dbReference type="KEGG" id="mde:101901295"/>
<organism evidence="3">
    <name type="scientific">Musca domestica</name>
    <name type="common">House fly</name>
    <dbReference type="NCBI Taxonomy" id="7370"/>
    <lineage>
        <taxon>Eukaryota</taxon>
        <taxon>Metazoa</taxon>
        <taxon>Ecdysozoa</taxon>
        <taxon>Arthropoda</taxon>
        <taxon>Hexapoda</taxon>
        <taxon>Insecta</taxon>
        <taxon>Pterygota</taxon>
        <taxon>Neoptera</taxon>
        <taxon>Endopterygota</taxon>
        <taxon>Diptera</taxon>
        <taxon>Brachycera</taxon>
        <taxon>Muscomorpha</taxon>
        <taxon>Muscoidea</taxon>
        <taxon>Muscidae</taxon>
        <taxon>Musca</taxon>
    </lineage>
</organism>
<dbReference type="RefSeq" id="XP_005178028.1">
    <property type="nucleotide sequence ID" value="XM_005177971.3"/>
</dbReference>
<feature type="domain" description="F-box" evidence="2">
    <location>
        <begin position="45"/>
        <end position="91"/>
    </location>
</feature>
<dbReference type="OrthoDB" id="27842at2759"/>
<dbReference type="Gene3D" id="3.80.10.10">
    <property type="entry name" value="Ribonuclease Inhibitor"/>
    <property type="match status" value="2"/>
</dbReference>
<dbReference type="EnsemblMetazoa" id="MDOA012068-RA">
    <property type="protein sequence ID" value="MDOA012068-PA"/>
    <property type="gene ID" value="MDOA012068"/>
</dbReference>
<dbReference type="eggNOG" id="KOG1947">
    <property type="taxonomic scope" value="Eukaryota"/>
</dbReference>
<dbReference type="Gene3D" id="1.20.1280.50">
    <property type="match status" value="1"/>
</dbReference>
<dbReference type="GO" id="GO:0019005">
    <property type="term" value="C:SCF ubiquitin ligase complex"/>
    <property type="evidence" value="ECO:0007669"/>
    <property type="project" value="TreeGrafter"/>
</dbReference>
<dbReference type="InterPro" id="IPR057207">
    <property type="entry name" value="FBXL15_LRR"/>
</dbReference>
<protein>
    <submittedName>
        <fullName evidence="5">F-box/LRR-repeat protein 7 isoform X1</fullName>
    </submittedName>
</protein>
<dbReference type="PANTHER" id="PTHR13318">
    <property type="entry name" value="PARTNER OF PAIRED, ISOFORM B-RELATED"/>
    <property type="match status" value="1"/>
</dbReference>
<dbReference type="GO" id="GO:0031146">
    <property type="term" value="P:SCF-dependent proteasomal ubiquitin-dependent protein catabolic process"/>
    <property type="evidence" value="ECO:0007669"/>
    <property type="project" value="TreeGrafter"/>
</dbReference>
<dbReference type="AlphaFoldDB" id="A0A1I8N6K2"/>
<dbReference type="SUPFAM" id="SSF52047">
    <property type="entry name" value="RNI-like"/>
    <property type="match status" value="2"/>
</dbReference>
<gene>
    <name evidence="3" type="primary">101901295</name>
    <name evidence="5" type="synonym">LOC101901295</name>
</gene>
<dbReference type="Pfam" id="PF25372">
    <property type="entry name" value="DUF7885"/>
    <property type="match status" value="1"/>
</dbReference>
<evidence type="ECO:0000313" key="5">
    <source>
        <dbReference type="RefSeq" id="XP_005178028.1"/>
    </source>
</evidence>
<reference evidence="3" key="1">
    <citation type="submission" date="2020-05" db="UniProtKB">
        <authorList>
            <consortium name="EnsemblMetazoa"/>
        </authorList>
    </citation>
    <scope>IDENTIFICATION</scope>
    <source>
        <strain evidence="3">Aabys</strain>
    </source>
</reference>
<dbReference type="Proteomes" id="UP001652621">
    <property type="component" value="Unplaced"/>
</dbReference>
<reference evidence="5" key="2">
    <citation type="submission" date="2025-04" db="UniProtKB">
        <authorList>
            <consortium name="RefSeq"/>
        </authorList>
    </citation>
    <scope>IDENTIFICATION</scope>
    <source>
        <strain evidence="5">Aabys</strain>
    </source>
</reference>
<keyword evidence="4" id="KW-1185">Reference proteome</keyword>
<dbReference type="PROSITE" id="PS50181">
    <property type="entry name" value="FBOX"/>
    <property type="match status" value="1"/>
</dbReference>
<dbReference type="SMART" id="SM00256">
    <property type="entry name" value="FBOX"/>
    <property type="match status" value="1"/>
</dbReference>
<evidence type="ECO:0000259" key="2">
    <source>
        <dbReference type="PROSITE" id="PS50181"/>
    </source>
</evidence>
<dbReference type="STRING" id="7370.A0A1I8N6K2"/>
<dbReference type="InterPro" id="IPR032675">
    <property type="entry name" value="LRR_dom_sf"/>
</dbReference>
<name>A0A1I8N6K2_MUSDO</name>
<keyword evidence="1" id="KW-0833">Ubl conjugation pathway</keyword>
<dbReference type="GeneID" id="101901295"/>
<evidence type="ECO:0000313" key="4">
    <source>
        <dbReference type="Proteomes" id="UP001652621"/>
    </source>
</evidence>
<evidence type="ECO:0000256" key="1">
    <source>
        <dbReference type="ARBA" id="ARBA00022786"/>
    </source>
</evidence>
<dbReference type="Pfam" id="PF12937">
    <property type="entry name" value="F-box-like"/>
    <property type="match status" value="1"/>
</dbReference>
<evidence type="ECO:0000313" key="3">
    <source>
        <dbReference type="EnsemblMetazoa" id="MDOA012068-PA"/>
    </source>
</evidence>
<dbReference type="SMART" id="SM00367">
    <property type="entry name" value="LRR_CC"/>
    <property type="match status" value="8"/>
</dbReference>
<dbReference type="InterPro" id="IPR006553">
    <property type="entry name" value="Leu-rich_rpt_Cys-con_subtyp"/>
</dbReference>
<dbReference type="VEuPathDB" id="VectorBase:MDOMA2_015854"/>
<dbReference type="InterPro" id="IPR001810">
    <property type="entry name" value="F-box_dom"/>
</dbReference>
<dbReference type="VEuPathDB" id="VectorBase:MDOA012068"/>
<proteinExistence type="predicted"/>
<dbReference type="SUPFAM" id="SSF81383">
    <property type="entry name" value="F-box domain"/>
    <property type="match status" value="1"/>
</dbReference>
<accession>A0A1I8N6K2</accession>